<dbReference type="Gene3D" id="2.60.40.10">
    <property type="entry name" value="Immunoglobulins"/>
    <property type="match status" value="1"/>
</dbReference>
<evidence type="ECO:0000259" key="3">
    <source>
        <dbReference type="SMART" id="SM01217"/>
    </source>
</evidence>
<accession>A0ABX9EUI3</accession>
<evidence type="ECO:0000256" key="2">
    <source>
        <dbReference type="ARBA" id="ARBA00022801"/>
    </source>
</evidence>
<dbReference type="Pfam" id="PF14310">
    <property type="entry name" value="Fn3-like"/>
    <property type="match status" value="1"/>
</dbReference>
<dbReference type="EMBL" id="QMCK01000108">
    <property type="protein sequence ID" value="RAY19527.1"/>
    <property type="molecule type" value="Genomic_DNA"/>
</dbReference>
<dbReference type="Proteomes" id="UP000250603">
    <property type="component" value="Unassembled WGS sequence"/>
</dbReference>
<comment type="similarity">
    <text evidence="1">Belongs to the glycosyl hydrolase 3 family.</text>
</comment>
<dbReference type="InterPro" id="IPR050288">
    <property type="entry name" value="Cellulose_deg_GH3"/>
</dbReference>
<dbReference type="InterPro" id="IPR013783">
    <property type="entry name" value="Ig-like_fold"/>
</dbReference>
<keyword evidence="5" id="KW-1185">Reference proteome</keyword>
<name>A0ABX9EUI3_9ENTR</name>
<feature type="domain" description="Fibronectin type III-like" evidence="3">
    <location>
        <begin position="17"/>
        <end position="86"/>
    </location>
</feature>
<evidence type="ECO:0000256" key="1">
    <source>
        <dbReference type="ARBA" id="ARBA00005336"/>
    </source>
</evidence>
<evidence type="ECO:0000313" key="4">
    <source>
        <dbReference type="EMBL" id="RAY19527.1"/>
    </source>
</evidence>
<evidence type="ECO:0000313" key="5">
    <source>
        <dbReference type="Proteomes" id="UP000250603"/>
    </source>
</evidence>
<organism evidence="4 5">
    <name type="scientific">Enterobacter kobei</name>
    <dbReference type="NCBI Taxonomy" id="208224"/>
    <lineage>
        <taxon>Bacteria</taxon>
        <taxon>Pseudomonadati</taxon>
        <taxon>Pseudomonadota</taxon>
        <taxon>Gammaproteobacteria</taxon>
        <taxon>Enterobacterales</taxon>
        <taxon>Enterobacteriaceae</taxon>
        <taxon>Enterobacter</taxon>
        <taxon>Enterobacter cloacae complex</taxon>
    </lineage>
</organism>
<protein>
    <submittedName>
        <fullName evidence="4">Beta-glucosidase</fullName>
    </submittedName>
</protein>
<proteinExistence type="inferred from homology"/>
<dbReference type="InterPro" id="IPR026891">
    <property type="entry name" value="Fn3-like"/>
</dbReference>
<comment type="caution">
    <text evidence="4">The sequence shown here is derived from an EMBL/GenBank/DDBJ whole genome shotgun (WGS) entry which is preliminary data.</text>
</comment>
<dbReference type="SMART" id="SM01217">
    <property type="entry name" value="Fn3_like"/>
    <property type="match status" value="1"/>
</dbReference>
<dbReference type="PANTHER" id="PTHR42715:SF3">
    <property type="entry name" value="BETA-GLUCOSIDASE B-RELATED"/>
    <property type="match status" value="1"/>
</dbReference>
<gene>
    <name evidence="4" type="ORF">DP181_24005</name>
</gene>
<sequence length="97" mass="10916">MTASVQVTNTGNREGATVIQLYLKDVTATMTRPVKMLRGFKKVTLKPGETQTVSFPIDVDALKFWNQQMKYVAEPGKFNVFIGVDSAREKQSEFELL</sequence>
<reference evidence="4 5" key="1">
    <citation type="submission" date="2018-06" db="EMBL/GenBank/DDBJ databases">
        <title>ACT-28, a chromosomally-encoded AmpC with carbapenemase activity from Enterobacter kobei.</title>
        <authorList>
            <person name="Jousset A.B."/>
            <person name="Oueslati S."/>
            <person name="Bernabeu S."/>
            <person name="Takissian J."/>
            <person name="Creton E."/>
            <person name="Vogel A."/>
            <person name="Cotellon G."/>
            <person name="Bonnin R.A."/>
            <person name="Dortet L."/>
            <person name="Naas T."/>
        </authorList>
    </citation>
    <scope>NUCLEOTIDE SEQUENCE [LARGE SCALE GENOMIC DNA]</scope>
    <source>
        <strain evidence="4 5">149H6</strain>
    </source>
</reference>
<keyword evidence="2" id="KW-0378">Hydrolase</keyword>
<dbReference type="PANTHER" id="PTHR42715">
    <property type="entry name" value="BETA-GLUCOSIDASE"/>
    <property type="match status" value="1"/>
</dbReference>